<keyword evidence="3" id="KW-1185">Reference proteome</keyword>
<feature type="region of interest" description="Disordered" evidence="1">
    <location>
        <begin position="184"/>
        <end position="209"/>
    </location>
</feature>
<dbReference type="Pfam" id="PF14097">
    <property type="entry name" value="SpoVAE"/>
    <property type="match status" value="1"/>
</dbReference>
<dbReference type="RefSeq" id="WP_131918467.1">
    <property type="nucleotide sequence ID" value="NZ_JAOQNU010000005.1"/>
</dbReference>
<name>A0A4V2SXS0_9FIRM</name>
<dbReference type="OrthoDB" id="1679631at2"/>
<evidence type="ECO:0000256" key="1">
    <source>
        <dbReference type="SAM" id="MobiDB-lite"/>
    </source>
</evidence>
<dbReference type="AlphaFoldDB" id="A0A4V2SXS0"/>
<evidence type="ECO:0000313" key="2">
    <source>
        <dbReference type="EMBL" id="TCP67206.1"/>
    </source>
</evidence>
<protein>
    <submittedName>
        <fullName evidence="2">Stage V sporulation protein AE</fullName>
    </submittedName>
</protein>
<gene>
    <name evidence="2" type="ORF">EDD73_105101</name>
</gene>
<proteinExistence type="predicted"/>
<dbReference type="EMBL" id="SLXT01000005">
    <property type="protein sequence ID" value="TCP67206.1"/>
    <property type="molecule type" value="Genomic_DNA"/>
</dbReference>
<evidence type="ECO:0000313" key="3">
    <source>
        <dbReference type="Proteomes" id="UP000294813"/>
    </source>
</evidence>
<sequence>MNRRQVIVVTDGDDEAQQAVQLAAAQVGARCLLASAGNPTPLSGETLIALIMEEPGEPVVVMVDDRGQQGRGAGEAVLAVLAQDERIELLGVIAVAASRSGGGESAHVDGSIDRTGRWTEGAVDKFGYRTEGRLIGDTISVLEELPVPLVVGMGDPGKMNGADRVEAGAAVTTAALQVILQAAEQRNGGGEQHAGTRAANSGTQAKRQS</sequence>
<dbReference type="InterPro" id="IPR025914">
    <property type="entry name" value="SpoVAE"/>
</dbReference>
<comment type="caution">
    <text evidence="2">The sequence shown here is derived from an EMBL/GenBank/DDBJ whole genome shotgun (WGS) entry which is preliminary data.</text>
</comment>
<dbReference type="Proteomes" id="UP000294813">
    <property type="component" value="Unassembled WGS sequence"/>
</dbReference>
<accession>A0A4V2SXS0</accession>
<feature type="compositionally biased region" description="Polar residues" evidence="1">
    <location>
        <begin position="198"/>
        <end position="209"/>
    </location>
</feature>
<reference evidence="2 3" key="1">
    <citation type="submission" date="2019-03" db="EMBL/GenBank/DDBJ databases">
        <title>Genomic Encyclopedia of Type Strains, Phase IV (KMG-IV): sequencing the most valuable type-strain genomes for metagenomic binning, comparative biology and taxonomic classification.</title>
        <authorList>
            <person name="Goeker M."/>
        </authorList>
    </citation>
    <scope>NUCLEOTIDE SEQUENCE [LARGE SCALE GENOMIC DNA]</scope>
    <source>
        <strain evidence="2 3">DSM 11170</strain>
    </source>
</reference>
<organism evidence="2 3">
    <name type="scientific">Heliophilum fasciatum</name>
    <dbReference type="NCBI Taxonomy" id="35700"/>
    <lineage>
        <taxon>Bacteria</taxon>
        <taxon>Bacillati</taxon>
        <taxon>Bacillota</taxon>
        <taxon>Clostridia</taxon>
        <taxon>Eubacteriales</taxon>
        <taxon>Heliobacteriaceae</taxon>
        <taxon>Heliophilum</taxon>
    </lineage>
</organism>